<evidence type="ECO:0008006" key="3">
    <source>
        <dbReference type="Google" id="ProtNLM"/>
    </source>
</evidence>
<proteinExistence type="predicted"/>
<name>A0ABS6EUX2_9FIRM</name>
<gene>
    <name evidence="1" type="ORF">KQI75_11695</name>
</gene>
<dbReference type="EMBL" id="JAHLQI010000007">
    <property type="protein sequence ID" value="MBU5491270.1"/>
    <property type="molecule type" value="Genomic_DNA"/>
</dbReference>
<protein>
    <recommendedName>
        <fullName evidence="3">DUF1819 family protein</fullName>
    </recommendedName>
</protein>
<sequence>MINEVLLVEDLLNGKGVNKQCMYQHCYLMSKYFLQQGLDPSEVREKIFSWATSQKIFLNVREINVNQIIYRASHDKVRLRENTAVMISSRDIEEIKKKFDNPKVRKVALAFLCYAKAAANSDNEFDVSLLAFSNWLHLSYSSVRMTYLSEIIFLGYLKKVTMSNKKIHAWDSKVKSNMQRFKFLVNFKNVGEHQLIDNNIDALYDECFN</sequence>
<accession>A0ABS6EUX2</accession>
<evidence type="ECO:0000313" key="1">
    <source>
        <dbReference type="EMBL" id="MBU5491270.1"/>
    </source>
</evidence>
<reference evidence="1 2" key="1">
    <citation type="submission" date="2021-06" db="EMBL/GenBank/DDBJ databases">
        <authorList>
            <person name="Sun Q."/>
            <person name="Li D."/>
        </authorList>
    </citation>
    <scope>NUCLEOTIDE SEQUENCE [LARGE SCALE GENOMIC DNA]</scope>
    <source>
        <strain evidence="1 2">MSJd-7</strain>
    </source>
</reference>
<evidence type="ECO:0000313" key="2">
    <source>
        <dbReference type="Proteomes" id="UP000783588"/>
    </source>
</evidence>
<organism evidence="1 2">
    <name type="scientific">Butyricicoccus intestinisimiae</name>
    <dbReference type="NCBI Taxonomy" id="2841509"/>
    <lineage>
        <taxon>Bacteria</taxon>
        <taxon>Bacillati</taxon>
        <taxon>Bacillota</taxon>
        <taxon>Clostridia</taxon>
        <taxon>Eubacteriales</taxon>
        <taxon>Butyricicoccaceae</taxon>
        <taxon>Butyricicoccus</taxon>
    </lineage>
</organism>
<keyword evidence="2" id="KW-1185">Reference proteome</keyword>
<dbReference type="RefSeq" id="WP_216470984.1">
    <property type="nucleotide sequence ID" value="NZ_JAHLQI010000007.1"/>
</dbReference>
<comment type="caution">
    <text evidence="1">The sequence shown here is derived from an EMBL/GenBank/DDBJ whole genome shotgun (WGS) entry which is preliminary data.</text>
</comment>
<dbReference type="Proteomes" id="UP000783588">
    <property type="component" value="Unassembled WGS sequence"/>
</dbReference>